<keyword evidence="2" id="KW-1185">Reference proteome</keyword>
<sequence length="591" mass="65700">MTLLQMRSVILFFLVLVCVPMSMKADSPPACPEDQMIAEALWSIFIAEPVGSVDASKAFERVCKAYPQSARVAYWKGRLGVYESNIEKTIELLDKTLQSVATISNSESAADQSWAKGRAAAMRSYARHLQQDLQERRQAMGGDSSSFEHLLLTAVQRDPMLISAWAALLDSSDQTIALAAADSWAQLEPHNALPLYAKAVIYTRGLKELSDPIDEKAIEAMEAGNSRSDCIAPEAPWPTGFLLTFPESVEKEMPGLSGNSVPEGIFRRAVEGRLFAAEAIGNWGAVASSSLRQLGSDILSRSHRLPIEQDIRHLRAFAGVGVHLANSNRLMYGLTIGSVERVLLRLETIAIDQPDFESGIVFFEIRHYLQDTVREVAATYRTELDQTKRAEKDALSAILDAKISDEDQRATEVMRSRAKRIAIPEIEIAETNRPKRIIGTDAANHAVDFIRLDVVVGKERAVHAHRLGIEFEAWFQEQIRQKGVASEKTSPSDLTSEELCELGIPTLQQQIAELRAYNRTHKRSLGILLCVRDDDVGQQIADDCYLSGYLGQRDPCIIAFDDAENLSEFQQFYEHLNLRVMLIPTDGPQTD</sequence>
<dbReference type="AlphaFoldDB" id="A0A5C6DT78"/>
<dbReference type="Proteomes" id="UP000319143">
    <property type="component" value="Unassembled WGS sequence"/>
</dbReference>
<name>A0A5C6DT78_9BACT</name>
<accession>A0A5C6DT78</accession>
<evidence type="ECO:0000313" key="2">
    <source>
        <dbReference type="Proteomes" id="UP000319143"/>
    </source>
</evidence>
<dbReference type="EMBL" id="SJPV01000003">
    <property type="protein sequence ID" value="TWU39394.1"/>
    <property type="molecule type" value="Genomic_DNA"/>
</dbReference>
<organism evidence="1 2">
    <name type="scientific">Novipirellula artificiosorum</name>
    <dbReference type="NCBI Taxonomy" id="2528016"/>
    <lineage>
        <taxon>Bacteria</taxon>
        <taxon>Pseudomonadati</taxon>
        <taxon>Planctomycetota</taxon>
        <taxon>Planctomycetia</taxon>
        <taxon>Pirellulales</taxon>
        <taxon>Pirellulaceae</taxon>
        <taxon>Novipirellula</taxon>
    </lineage>
</organism>
<evidence type="ECO:0000313" key="1">
    <source>
        <dbReference type="EMBL" id="TWU39394.1"/>
    </source>
</evidence>
<gene>
    <name evidence="1" type="ORF">Poly41_22180</name>
</gene>
<protein>
    <submittedName>
        <fullName evidence="1">Uncharacterized protein</fullName>
    </submittedName>
</protein>
<comment type="caution">
    <text evidence="1">The sequence shown here is derived from an EMBL/GenBank/DDBJ whole genome shotgun (WGS) entry which is preliminary data.</text>
</comment>
<proteinExistence type="predicted"/>
<reference evidence="1 2" key="1">
    <citation type="submission" date="2019-02" db="EMBL/GenBank/DDBJ databases">
        <title>Deep-cultivation of Planctomycetes and their phenomic and genomic characterization uncovers novel biology.</title>
        <authorList>
            <person name="Wiegand S."/>
            <person name="Jogler M."/>
            <person name="Boedeker C."/>
            <person name="Pinto D."/>
            <person name="Vollmers J."/>
            <person name="Rivas-Marin E."/>
            <person name="Kohn T."/>
            <person name="Peeters S.H."/>
            <person name="Heuer A."/>
            <person name="Rast P."/>
            <person name="Oberbeckmann S."/>
            <person name="Bunk B."/>
            <person name="Jeske O."/>
            <person name="Meyerdierks A."/>
            <person name="Storesund J.E."/>
            <person name="Kallscheuer N."/>
            <person name="Luecker S."/>
            <person name="Lage O.M."/>
            <person name="Pohl T."/>
            <person name="Merkel B.J."/>
            <person name="Hornburger P."/>
            <person name="Mueller R.-W."/>
            <person name="Bruemmer F."/>
            <person name="Labrenz M."/>
            <person name="Spormann A.M."/>
            <person name="Op Den Camp H."/>
            <person name="Overmann J."/>
            <person name="Amann R."/>
            <person name="Jetten M.S.M."/>
            <person name="Mascher T."/>
            <person name="Medema M.H."/>
            <person name="Devos D.P."/>
            <person name="Kaster A.-K."/>
            <person name="Ovreas L."/>
            <person name="Rohde M."/>
            <person name="Galperin M.Y."/>
            <person name="Jogler C."/>
        </authorList>
    </citation>
    <scope>NUCLEOTIDE SEQUENCE [LARGE SCALE GENOMIC DNA]</scope>
    <source>
        <strain evidence="1 2">Poly41</strain>
    </source>
</reference>